<dbReference type="InterPro" id="IPR015168">
    <property type="entry name" value="SsuA/THI5"/>
</dbReference>
<dbReference type="SUPFAM" id="SSF53850">
    <property type="entry name" value="Periplasmic binding protein-like II"/>
    <property type="match status" value="1"/>
</dbReference>
<name>A0A2C9D325_9HYPH</name>
<evidence type="ECO:0000256" key="1">
    <source>
        <dbReference type="SAM" id="SignalP"/>
    </source>
</evidence>
<feature type="signal peptide" evidence="1">
    <location>
        <begin position="1"/>
        <end position="26"/>
    </location>
</feature>
<keyword evidence="4" id="KW-1185">Reference proteome</keyword>
<evidence type="ECO:0000259" key="2">
    <source>
        <dbReference type="Pfam" id="PF09084"/>
    </source>
</evidence>
<reference evidence="4" key="1">
    <citation type="submission" date="2017-09" db="EMBL/GenBank/DDBJ databases">
        <title>Genome sequence of Nannocystis excedens DSM 71.</title>
        <authorList>
            <person name="Blom J."/>
        </authorList>
    </citation>
    <scope>NUCLEOTIDE SEQUENCE [LARGE SCALE GENOMIC DNA]</scope>
    <source>
        <strain evidence="4">type strain: E19</strain>
    </source>
</reference>
<evidence type="ECO:0000313" key="3">
    <source>
        <dbReference type="EMBL" id="SON54181.1"/>
    </source>
</evidence>
<feature type="chain" id="PRO_5012858430" description="SsuA/THI5-like domain-containing protein" evidence="1">
    <location>
        <begin position="27"/>
        <end position="342"/>
    </location>
</feature>
<dbReference type="Proteomes" id="UP000223606">
    <property type="component" value="Chromosome 1"/>
</dbReference>
<dbReference type="PANTHER" id="PTHR30024">
    <property type="entry name" value="ALIPHATIC SULFONATES-BINDING PROTEIN-RELATED"/>
    <property type="match status" value="1"/>
</dbReference>
<gene>
    <name evidence="3" type="ORF">HDIA_0640</name>
</gene>
<dbReference type="Pfam" id="PF09084">
    <property type="entry name" value="NMT1"/>
    <property type="match status" value="1"/>
</dbReference>
<organism evidence="3 4">
    <name type="scientific">Hartmannibacter diazotrophicus</name>
    <dbReference type="NCBI Taxonomy" id="1482074"/>
    <lineage>
        <taxon>Bacteria</taxon>
        <taxon>Pseudomonadati</taxon>
        <taxon>Pseudomonadota</taxon>
        <taxon>Alphaproteobacteria</taxon>
        <taxon>Hyphomicrobiales</taxon>
        <taxon>Pleomorphomonadaceae</taxon>
        <taxon>Hartmannibacter</taxon>
    </lineage>
</organism>
<dbReference type="KEGG" id="hdi:HDIA_0640"/>
<dbReference type="RefSeq" id="WP_157775189.1">
    <property type="nucleotide sequence ID" value="NZ_LT960614.1"/>
</dbReference>
<keyword evidence="1" id="KW-0732">Signal</keyword>
<protein>
    <recommendedName>
        <fullName evidence="2">SsuA/THI5-like domain-containing protein</fullName>
    </recommendedName>
</protein>
<dbReference type="OrthoDB" id="5348911at2"/>
<dbReference type="Gene3D" id="3.40.190.10">
    <property type="entry name" value="Periplasmic binding protein-like II"/>
    <property type="match status" value="2"/>
</dbReference>
<accession>A0A2C9D325</accession>
<evidence type="ECO:0000313" key="4">
    <source>
        <dbReference type="Proteomes" id="UP000223606"/>
    </source>
</evidence>
<sequence length="342" mass="37511">MTAITRFGALCIAAAVTMTLAAPALAENDKINVSLGDVSLNKVAFIVAAENGLYDKYGLDVHQFITSQAANRIKKSGIVVPDDYIGTSKERDEAQIAVGGGSPLIASMTLEANATDRVIVATTDSTARFHIIARPEIESIDDLKGKRLGYSSFGSVSHLMARALLQKKGWSEEDDISLMEEGMDYSALSAGKVDAFIGSSIYYSMASAKGMKDLIDLGEYDIPIAGSGINVERAYLEGHRDVVERFLKAMVESYALMRKDRAAFDAALVKWYGINAQDQQDTMYEQVLEVPEKPYPAVEGIRLVKAIYHQRELKRYPADHFYDASFIEDLDKSGFIARAYAD</sequence>
<dbReference type="AlphaFoldDB" id="A0A2C9D325"/>
<feature type="domain" description="SsuA/THI5-like" evidence="2">
    <location>
        <begin position="43"/>
        <end position="260"/>
    </location>
</feature>
<dbReference type="EMBL" id="LT960614">
    <property type="protein sequence ID" value="SON54181.1"/>
    <property type="molecule type" value="Genomic_DNA"/>
</dbReference>
<proteinExistence type="predicted"/>